<dbReference type="PANTHER" id="PTHR43386">
    <property type="entry name" value="OLIGOPEPTIDE TRANSPORT SYSTEM PERMEASE PROTEIN APPC"/>
    <property type="match status" value="1"/>
</dbReference>
<feature type="transmembrane region" description="Helical" evidence="7">
    <location>
        <begin position="25"/>
        <end position="47"/>
    </location>
</feature>
<organism evidence="9 10">
    <name type="scientific">Zestosphaera tikiterensis</name>
    <dbReference type="NCBI Taxonomy" id="1973259"/>
    <lineage>
        <taxon>Archaea</taxon>
        <taxon>Thermoproteota</taxon>
        <taxon>Thermoprotei</taxon>
        <taxon>Desulfurococcales</taxon>
        <taxon>Desulfurococcaceae</taxon>
        <taxon>Zestosphaera</taxon>
    </lineage>
</organism>
<keyword evidence="3" id="KW-1003">Cell membrane</keyword>
<evidence type="ECO:0000313" key="9">
    <source>
        <dbReference type="EMBL" id="PUA33690.1"/>
    </source>
</evidence>
<evidence type="ECO:0000256" key="5">
    <source>
        <dbReference type="ARBA" id="ARBA00022989"/>
    </source>
</evidence>
<evidence type="ECO:0000256" key="2">
    <source>
        <dbReference type="ARBA" id="ARBA00022448"/>
    </source>
</evidence>
<sequence length="295" mass="31969">MSSNISSKILNFVKEFWIALSMRKVGVVGLAMFLGLVIVAVFAPYIAPYDPYARSGAPFQPPSPEHPLGTNDIGQDILSELIYGTRVSLFIGFLAAAIGTLVGALVGLAAGFFGGTVDNVLSALVDIWLSLPQLLFTIFLAAVFIKMKGVPMIYAIVIAIALTSWPAVARVVRSATLSIKERPYIEAARAVGLSNLSIIFKHILPNISSLIVAEIIYRASGAMLSEASLSFLGLGDPTTKSWGMMLHYAMARYAVLLGYWWWFLPPGIMISVAVLSVLFMGLSLEEYFNPRLRSS</sequence>
<dbReference type="CDD" id="cd06261">
    <property type="entry name" value="TM_PBP2"/>
    <property type="match status" value="1"/>
</dbReference>
<dbReference type="EMBL" id="NBVN01000002">
    <property type="protein sequence ID" value="PUA33690.1"/>
    <property type="molecule type" value="Genomic_DNA"/>
</dbReference>
<dbReference type="GO" id="GO:0005886">
    <property type="term" value="C:plasma membrane"/>
    <property type="evidence" value="ECO:0007669"/>
    <property type="project" value="UniProtKB-SubCell"/>
</dbReference>
<protein>
    <recommendedName>
        <fullName evidence="8">ABC transmembrane type-1 domain-containing protein</fullName>
    </recommendedName>
</protein>
<evidence type="ECO:0000259" key="8">
    <source>
        <dbReference type="PROSITE" id="PS50928"/>
    </source>
</evidence>
<evidence type="ECO:0000256" key="1">
    <source>
        <dbReference type="ARBA" id="ARBA00004651"/>
    </source>
</evidence>
<accession>A0A2R7Y819</accession>
<dbReference type="InterPro" id="IPR025966">
    <property type="entry name" value="OppC_N"/>
</dbReference>
<dbReference type="Proteomes" id="UP000244093">
    <property type="component" value="Unassembled WGS sequence"/>
</dbReference>
<comment type="subcellular location">
    <subcellularLocation>
        <location evidence="1 7">Cell membrane</location>
        <topology evidence="1 7">Multi-pass membrane protein</topology>
    </subcellularLocation>
</comment>
<proteinExistence type="inferred from homology"/>
<comment type="caution">
    <text evidence="9">The sequence shown here is derived from an EMBL/GenBank/DDBJ whole genome shotgun (WGS) entry which is preliminary data.</text>
</comment>
<comment type="similarity">
    <text evidence="7">Belongs to the binding-protein-dependent transport system permease family.</text>
</comment>
<dbReference type="InterPro" id="IPR035906">
    <property type="entry name" value="MetI-like_sf"/>
</dbReference>
<dbReference type="AlphaFoldDB" id="A0A2R7Y819"/>
<dbReference type="Pfam" id="PF00528">
    <property type="entry name" value="BPD_transp_1"/>
    <property type="match status" value="1"/>
</dbReference>
<evidence type="ECO:0000313" key="10">
    <source>
        <dbReference type="Proteomes" id="UP000244093"/>
    </source>
</evidence>
<evidence type="ECO:0000256" key="4">
    <source>
        <dbReference type="ARBA" id="ARBA00022692"/>
    </source>
</evidence>
<reference evidence="9 10" key="1">
    <citation type="journal article" date="2018" name="Syst. Appl. Microbiol.">
        <title>A new symbiotic nanoarchaeote (Candidatus Nanoclepta minutus) and its host (Zestosphaera tikiterensis gen. nov., sp. nov.) from a New Zealand hot spring.</title>
        <authorList>
            <person name="St John E."/>
            <person name="Liu Y."/>
            <person name="Podar M."/>
            <person name="Stott M.B."/>
            <person name="Meneghin J."/>
            <person name="Chen Z."/>
            <person name="Lagutin K."/>
            <person name="Mitchell K."/>
            <person name="Reysenbach A.L."/>
        </authorList>
    </citation>
    <scope>NUCLEOTIDE SEQUENCE [LARGE SCALE GENOMIC DNA]</scope>
    <source>
        <strain evidence="9">NZ3</strain>
    </source>
</reference>
<dbReference type="PROSITE" id="PS50928">
    <property type="entry name" value="ABC_TM1"/>
    <property type="match status" value="1"/>
</dbReference>
<dbReference type="SUPFAM" id="SSF161098">
    <property type="entry name" value="MetI-like"/>
    <property type="match status" value="1"/>
</dbReference>
<dbReference type="InterPro" id="IPR000515">
    <property type="entry name" value="MetI-like"/>
</dbReference>
<dbReference type="InterPro" id="IPR050366">
    <property type="entry name" value="BP-dependent_transpt_permease"/>
</dbReference>
<name>A0A2R7Y819_9CREN</name>
<feature type="transmembrane region" description="Helical" evidence="7">
    <location>
        <begin position="125"/>
        <end position="145"/>
    </location>
</feature>
<keyword evidence="5 7" id="KW-1133">Transmembrane helix</keyword>
<dbReference type="PANTHER" id="PTHR43386:SF1">
    <property type="entry name" value="D,D-DIPEPTIDE TRANSPORT SYSTEM PERMEASE PROTEIN DDPC-RELATED"/>
    <property type="match status" value="1"/>
</dbReference>
<feature type="transmembrane region" description="Helical" evidence="7">
    <location>
        <begin position="89"/>
        <end position="113"/>
    </location>
</feature>
<feature type="domain" description="ABC transmembrane type-1" evidence="8">
    <location>
        <begin position="85"/>
        <end position="281"/>
    </location>
</feature>
<keyword evidence="4 7" id="KW-0812">Transmembrane</keyword>
<dbReference type="GO" id="GO:0055085">
    <property type="term" value="P:transmembrane transport"/>
    <property type="evidence" value="ECO:0007669"/>
    <property type="project" value="InterPro"/>
</dbReference>
<dbReference type="Pfam" id="PF12911">
    <property type="entry name" value="OppC_N"/>
    <property type="match status" value="1"/>
</dbReference>
<keyword evidence="2 7" id="KW-0813">Transport</keyword>
<dbReference type="Gene3D" id="1.10.3720.10">
    <property type="entry name" value="MetI-like"/>
    <property type="match status" value="1"/>
</dbReference>
<gene>
    <name evidence="9" type="ORF">B7O98_04560</name>
</gene>
<evidence type="ECO:0000256" key="6">
    <source>
        <dbReference type="ARBA" id="ARBA00023136"/>
    </source>
</evidence>
<evidence type="ECO:0000256" key="3">
    <source>
        <dbReference type="ARBA" id="ARBA00022475"/>
    </source>
</evidence>
<feature type="transmembrane region" description="Helical" evidence="7">
    <location>
        <begin position="151"/>
        <end position="172"/>
    </location>
</feature>
<evidence type="ECO:0000256" key="7">
    <source>
        <dbReference type="RuleBase" id="RU363032"/>
    </source>
</evidence>
<keyword evidence="6 7" id="KW-0472">Membrane</keyword>
<feature type="transmembrane region" description="Helical" evidence="7">
    <location>
        <begin position="268"/>
        <end position="288"/>
    </location>
</feature>